<dbReference type="PRINTS" id="PR00899">
    <property type="entry name" value="GPCRSTE3"/>
</dbReference>
<dbReference type="Pfam" id="PF02076">
    <property type="entry name" value="STE3"/>
    <property type="match status" value="1"/>
</dbReference>
<dbReference type="EMBL" id="KQ085948">
    <property type="protein sequence ID" value="KLO14136.1"/>
    <property type="molecule type" value="Genomic_DNA"/>
</dbReference>
<feature type="transmembrane region" description="Helical" evidence="10">
    <location>
        <begin position="12"/>
        <end position="31"/>
    </location>
</feature>
<feature type="transmembrane region" description="Helical" evidence="10">
    <location>
        <begin position="280"/>
        <end position="299"/>
    </location>
</feature>
<evidence type="ECO:0000256" key="6">
    <source>
        <dbReference type="ARBA" id="ARBA00023040"/>
    </source>
</evidence>
<gene>
    <name evidence="11" type="ORF">SCHPADRAFT_939810</name>
</gene>
<evidence type="ECO:0000256" key="2">
    <source>
        <dbReference type="ARBA" id="ARBA00011085"/>
    </source>
</evidence>
<evidence type="ECO:0000256" key="1">
    <source>
        <dbReference type="ARBA" id="ARBA00004141"/>
    </source>
</evidence>
<evidence type="ECO:0000256" key="10">
    <source>
        <dbReference type="SAM" id="Phobius"/>
    </source>
</evidence>
<dbReference type="GO" id="GO:0005886">
    <property type="term" value="C:plasma membrane"/>
    <property type="evidence" value="ECO:0007669"/>
    <property type="project" value="TreeGrafter"/>
</dbReference>
<keyword evidence="9" id="KW-0807">Transducer</keyword>
<evidence type="ECO:0000256" key="4">
    <source>
        <dbReference type="ARBA" id="ARBA00022692"/>
    </source>
</evidence>
<feature type="transmembrane region" description="Helical" evidence="10">
    <location>
        <begin position="118"/>
        <end position="140"/>
    </location>
</feature>
<keyword evidence="7 10" id="KW-0472">Membrane</keyword>
<reference evidence="11 12" key="1">
    <citation type="submission" date="2015-04" db="EMBL/GenBank/DDBJ databases">
        <title>Complete genome sequence of Schizopora paradoxa KUC8140, a cosmopolitan wood degrader in East Asia.</title>
        <authorList>
            <consortium name="DOE Joint Genome Institute"/>
            <person name="Min B."/>
            <person name="Park H."/>
            <person name="Jang Y."/>
            <person name="Kim J.-J."/>
            <person name="Kim K.H."/>
            <person name="Pangilinan J."/>
            <person name="Lipzen A."/>
            <person name="Riley R."/>
            <person name="Grigoriev I.V."/>
            <person name="Spatafora J.W."/>
            <person name="Choi I.-G."/>
        </authorList>
    </citation>
    <scope>NUCLEOTIDE SEQUENCE [LARGE SCALE GENOMIC DNA]</scope>
    <source>
        <strain evidence="11 12">KUC8140</strain>
    </source>
</reference>
<dbReference type="InParanoid" id="A0A0H2SB62"/>
<dbReference type="InterPro" id="IPR001499">
    <property type="entry name" value="GPCR_STE3"/>
</dbReference>
<feature type="transmembrane region" description="Helical" evidence="10">
    <location>
        <begin position="160"/>
        <end position="184"/>
    </location>
</feature>
<evidence type="ECO:0000256" key="8">
    <source>
        <dbReference type="ARBA" id="ARBA00023170"/>
    </source>
</evidence>
<dbReference type="PANTHER" id="PTHR28097">
    <property type="entry name" value="PHEROMONE A FACTOR RECEPTOR"/>
    <property type="match status" value="1"/>
</dbReference>
<evidence type="ECO:0000256" key="3">
    <source>
        <dbReference type="ARBA" id="ARBA00022507"/>
    </source>
</evidence>
<organism evidence="11 12">
    <name type="scientific">Schizopora paradoxa</name>
    <dbReference type="NCBI Taxonomy" id="27342"/>
    <lineage>
        <taxon>Eukaryota</taxon>
        <taxon>Fungi</taxon>
        <taxon>Dikarya</taxon>
        <taxon>Basidiomycota</taxon>
        <taxon>Agaricomycotina</taxon>
        <taxon>Agaricomycetes</taxon>
        <taxon>Hymenochaetales</taxon>
        <taxon>Schizoporaceae</taxon>
        <taxon>Schizopora</taxon>
    </lineage>
</organism>
<keyword evidence="12" id="KW-1185">Reference proteome</keyword>
<evidence type="ECO:0000256" key="7">
    <source>
        <dbReference type="ARBA" id="ARBA00023136"/>
    </source>
</evidence>
<accession>A0A0H2SB62</accession>
<keyword evidence="5 10" id="KW-1133">Transmembrane helix</keyword>
<protein>
    <submittedName>
        <fullName evidence="11">Fungal pheromone STE3G-protein-coupled receptor</fullName>
    </submittedName>
</protein>
<evidence type="ECO:0000256" key="5">
    <source>
        <dbReference type="ARBA" id="ARBA00022989"/>
    </source>
</evidence>
<name>A0A0H2SB62_9AGAM</name>
<evidence type="ECO:0000256" key="9">
    <source>
        <dbReference type="ARBA" id="ARBA00023224"/>
    </source>
</evidence>
<comment type="similarity">
    <text evidence="2">Belongs to the G-protein coupled receptor 4 family.</text>
</comment>
<dbReference type="FunCoup" id="A0A0H2SB62">
    <property type="interactions" value="87"/>
</dbReference>
<feature type="transmembrane region" description="Helical" evidence="10">
    <location>
        <begin position="205"/>
        <end position="233"/>
    </location>
</feature>
<dbReference type="PANTHER" id="PTHR28097:SF1">
    <property type="entry name" value="PHEROMONE A FACTOR RECEPTOR"/>
    <property type="match status" value="1"/>
</dbReference>
<evidence type="ECO:0000313" key="12">
    <source>
        <dbReference type="Proteomes" id="UP000053477"/>
    </source>
</evidence>
<dbReference type="GO" id="GO:0004932">
    <property type="term" value="F:mating-type factor pheromone receptor activity"/>
    <property type="evidence" value="ECO:0007669"/>
    <property type="project" value="InterPro"/>
</dbReference>
<proteinExistence type="inferred from homology"/>
<keyword evidence="6" id="KW-0297">G-protein coupled receptor</keyword>
<keyword evidence="8 11" id="KW-0675">Receptor</keyword>
<dbReference type="AlphaFoldDB" id="A0A0H2SB62"/>
<keyword evidence="3" id="KW-0589">Pheromone response</keyword>
<dbReference type="OrthoDB" id="2874149at2759"/>
<sequence>MFPLTPYPLTPIGNFIGFVLSVVPLASHLGSHSCRTGIWMYAFWVGSQNFTNFVDSIIWRNNVNIVAPVWCDIVTKLQLGTAVGVPGCTLVFCRHLYNITRIRAVLPVDEKSERRRAIMIDLMITLGVPLASMALCTLTQPYRFELVEEIGCQSAEFSYITFGMIFVLSFVATILAPFPIHFFIRHRAEVNENLATHPEVIPNRYHRVMAIACLTLILDLPVCVLVVTTRLLAGGESDLNNPYRSWSFVRDGSFSQIFQTTAKEWGSDKWLVFTVKWNEWSYVMHAIVFFIIFGTTLEARTRYWNVYSYVTSLFRPGKDGHVLGTSDIVFSSRFSHRQPIR</sequence>
<comment type="subcellular location">
    <subcellularLocation>
        <location evidence="1">Membrane</location>
        <topology evidence="1">Multi-pass membrane protein</topology>
    </subcellularLocation>
</comment>
<dbReference type="GO" id="GO:0000750">
    <property type="term" value="P:pheromone-dependent signal transduction involved in conjugation with cellular fusion"/>
    <property type="evidence" value="ECO:0007669"/>
    <property type="project" value="TreeGrafter"/>
</dbReference>
<keyword evidence="4 10" id="KW-0812">Transmembrane</keyword>
<evidence type="ECO:0000313" key="11">
    <source>
        <dbReference type="EMBL" id="KLO14136.1"/>
    </source>
</evidence>
<dbReference type="Proteomes" id="UP000053477">
    <property type="component" value="Unassembled WGS sequence"/>
</dbReference>